<dbReference type="PANTHER" id="PTHR19241">
    <property type="entry name" value="ATP-BINDING CASSETTE TRANSPORTER"/>
    <property type="match status" value="1"/>
</dbReference>
<sequence length="1464" mass="164057">MADSHHSTSSDTEKCRPTSDQSGDGIELLARQLAAGAERQYGNEMDTAITPVKGSALDPSSPHFDSALWIKSLVHLLESDQDAVPLRSTGVAFRHLNVFGYSTRNHFQQTTGNIFLSIFQKLTYRLSNAGSRRSQILDDFEGIVDPGEMLLVLGPPGSGCSTFLRAISGRTEGISISKDSYINFRGISPRDMHTRFRSDLLYNAETDVHLAPLSVGDTLEFASLVRVPAKIPQGYTKKQFATAYRDAIMAIFGISHTIDTKVGDDFIRGISGGERKRVSIAEAALTGAKVQCWDNSTRGLDSGNAISFCKTLRAQADFMHVAALVAIYQAPESAYDTFDKVTVLYDGRQIYFGKTGDAKKYFENLGFECPERQTTADFLTSMTSPHERQIKQGFESTAPRTADEFAACWQISYERAELITKLEAYDKANPSQQRLNEFAQGRRAEMGKSRRAQSPFTVSYLEQVRLCVWRGWKRLLADPAFTIAQLVFNLTMGLVLGSGFYNLPFDTGSFYHRGAVVFFALLFNAFASELEVLTLYMQRPVVEKHHQYAFYHQSAEAVSSYIMELPYKITNAISFNTMVYWLSGLRREPGPYFFFVLTNFLVTLAMSGLYRTIASIARTSHQALVPVAIITIGVMIYTGFTIPTEFLPRWSGWMRHIDPIRYGFEALLANEFHGREFPCAQLIPFGGPYDSIPDQNRACPEVGAFDKDRGTVNGDSHIELKYSFYHSHKWRNIGVLAGFAVLFFCTYIFTAEYARPPKTRGEILVFQRSKADKKQRPAHKDLENQVSETELVEKVAVSSIAKEDGIQNYSPGNRPIFHWEDLCCDIKINGKDRRILDHVDGWVKPGTTTALMGASGAGKTTLLDALATRLKIGVLMGDTMVNGNPTDKSFSHQVGYAQQQDLHLETSTVREALEFSALLRQSAETPRAEKLAYVDEIIQVLEMEKFADAIVGAPGEGLNVEQRKRLTIGVELAARPQLLVFLDEPTSGLDSQTSWSVCNLINKLAKSGQAILCTIHQPSAMLFSRFDRLLLLQPGGKPVYFGDIGKNSQTVIDYFERNGAPQCPPKANPAEWILKTTLPSTNGPDWSEIWRSSEEFAEMKAELRRLRYLEPLSCVGNVEECSSQHHEFVSSFMTQLWQVFLRTLRHFWRCPTYIWSKLSVTILFALFLGFNFRGSDSSIQGMQNQLYAFFMGFLILQPYNKQIMPFFTPQRSLFEAREGPSKIYHWTVFVLTQVMVELIWNTLGAALFFLCWFYPVGFQHNMTHDSHGRGFTTFLFIWQLILWISTLSQAAIAPIASAELAAVPATFIGILSMAFCGIGVTREQMPAIWSDGMYWISPMNYLASGALSTALHGVNVTCSASEIVAIPEIGNRSCEDYLLPFVVGGAGGRLVNSSVDGSCGWCPLETADDFLARFDIQNNHVWRNFGILWAYIVFNIGAALGLYYWARVPKRQGLKRSYHHHADD</sequence>
<comment type="caution">
    <text evidence="12">The sequence shown here is derived from an EMBL/GenBank/DDBJ whole genome shotgun (WGS) entry which is preliminary data.</text>
</comment>
<feature type="transmembrane region" description="Helical" evidence="10">
    <location>
        <begin position="1427"/>
        <end position="1446"/>
    </location>
</feature>
<feature type="transmembrane region" description="Helical" evidence="10">
    <location>
        <begin position="515"/>
        <end position="536"/>
    </location>
</feature>
<dbReference type="Pfam" id="PF14510">
    <property type="entry name" value="ABC_trans_N"/>
    <property type="match status" value="1"/>
</dbReference>
<evidence type="ECO:0000259" key="11">
    <source>
        <dbReference type="PROSITE" id="PS50893"/>
    </source>
</evidence>
<name>A0A9P8WD43_9HYPO</name>
<dbReference type="FunFam" id="3.40.50.300:FF:000054">
    <property type="entry name" value="ABC multidrug transporter atrF"/>
    <property type="match status" value="1"/>
</dbReference>
<comment type="similarity">
    <text evidence="2">Belongs to the ABC transporter superfamily. ABCG family. PDR (TC 3.A.1.205) subfamily.</text>
</comment>
<dbReference type="SMART" id="SM00382">
    <property type="entry name" value="AAA"/>
    <property type="match status" value="2"/>
</dbReference>
<feature type="domain" description="ABC transporter" evidence="11">
    <location>
        <begin position="817"/>
        <end position="1060"/>
    </location>
</feature>
<gene>
    <name evidence="12" type="ORF">B0T10DRAFT_602778</name>
</gene>
<dbReference type="InterPro" id="IPR017871">
    <property type="entry name" value="ABC_transporter-like_CS"/>
</dbReference>
<dbReference type="Pfam" id="PF06422">
    <property type="entry name" value="PDR_CDR"/>
    <property type="match status" value="2"/>
</dbReference>
<protein>
    <submittedName>
        <fullName evidence="12">Pleiotropic ABC multiple drug efflux transporter</fullName>
    </submittedName>
</protein>
<keyword evidence="3" id="KW-0813">Transport</keyword>
<accession>A0A9P8WD43</accession>
<keyword evidence="6" id="KW-0067">ATP-binding</keyword>
<evidence type="ECO:0000313" key="13">
    <source>
        <dbReference type="Proteomes" id="UP000777438"/>
    </source>
</evidence>
<feature type="transmembrane region" description="Helical" evidence="10">
    <location>
        <begin position="1153"/>
        <end position="1172"/>
    </location>
</feature>
<feature type="transmembrane region" description="Helical" evidence="10">
    <location>
        <begin position="623"/>
        <end position="647"/>
    </location>
</feature>
<feature type="transmembrane region" description="Helical" evidence="10">
    <location>
        <begin position="592"/>
        <end position="611"/>
    </location>
</feature>
<keyword evidence="5" id="KW-0547">Nucleotide-binding</keyword>
<dbReference type="Proteomes" id="UP000777438">
    <property type="component" value="Unassembled WGS sequence"/>
</dbReference>
<feature type="transmembrane region" description="Helical" evidence="10">
    <location>
        <begin position="730"/>
        <end position="749"/>
    </location>
</feature>
<evidence type="ECO:0000313" key="12">
    <source>
        <dbReference type="EMBL" id="KAH6897462.1"/>
    </source>
</evidence>
<dbReference type="CDD" id="cd03232">
    <property type="entry name" value="ABCG_PDR_domain2"/>
    <property type="match status" value="1"/>
</dbReference>
<dbReference type="InterPro" id="IPR003439">
    <property type="entry name" value="ABC_transporter-like_ATP-bd"/>
</dbReference>
<dbReference type="Gene3D" id="3.40.50.300">
    <property type="entry name" value="P-loop containing nucleotide triphosphate hydrolases"/>
    <property type="match status" value="2"/>
</dbReference>
<evidence type="ECO:0000256" key="5">
    <source>
        <dbReference type="ARBA" id="ARBA00022741"/>
    </source>
</evidence>
<dbReference type="PROSITE" id="PS00211">
    <property type="entry name" value="ABC_TRANSPORTER_1"/>
    <property type="match status" value="1"/>
</dbReference>
<dbReference type="GO" id="GO:0140359">
    <property type="term" value="F:ABC-type transporter activity"/>
    <property type="evidence" value="ECO:0007669"/>
    <property type="project" value="InterPro"/>
</dbReference>
<evidence type="ECO:0000256" key="3">
    <source>
        <dbReference type="ARBA" id="ARBA00022448"/>
    </source>
</evidence>
<dbReference type="CDD" id="cd03233">
    <property type="entry name" value="ABCG_PDR_domain1"/>
    <property type="match status" value="1"/>
</dbReference>
<evidence type="ECO:0000256" key="2">
    <source>
        <dbReference type="ARBA" id="ARBA00006012"/>
    </source>
</evidence>
<feature type="domain" description="ABC transporter" evidence="11">
    <location>
        <begin position="117"/>
        <end position="371"/>
    </location>
</feature>
<dbReference type="OrthoDB" id="245989at2759"/>
<organism evidence="12 13">
    <name type="scientific">Thelonectria olida</name>
    <dbReference type="NCBI Taxonomy" id="1576542"/>
    <lineage>
        <taxon>Eukaryota</taxon>
        <taxon>Fungi</taxon>
        <taxon>Dikarya</taxon>
        <taxon>Ascomycota</taxon>
        <taxon>Pezizomycotina</taxon>
        <taxon>Sordariomycetes</taxon>
        <taxon>Hypocreomycetidae</taxon>
        <taxon>Hypocreales</taxon>
        <taxon>Nectriaceae</taxon>
        <taxon>Thelonectria</taxon>
    </lineage>
</organism>
<keyword evidence="13" id="KW-1185">Reference proteome</keyword>
<feature type="transmembrane region" description="Helical" evidence="10">
    <location>
        <begin position="1184"/>
        <end position="1203"/>
    </location>
</feature>
<feature type="transmembrane region" description="Helical" evidence="10">
    <location>
        <begin position="480"/>
        <end position="503"/>
    </location>
</feature>
<dbReference type="GO" id="GO:0005524">
    <property type="term" value="F:ATP binding"/>
    <property type="evidence" value="ECO:0007669"/>
    <property type="project" value="UniProtKB-KW"/>
</dbReference>
<evidence type="ECO:0000256" key="1">
    <source>
        <dbReference type="ARBA" id="ARBA00004141"/>
    </source>
</evidence>
<evidence type="ECO:0000256" key="6">
    <source>
        <dbReference type="ARBA" id="ARBA00022840"/>
    </source>
</evidence>
<dbReference type="InterPro" id="IPR003593">
    <property type="entry name" value="AAA+_ATPase"/>
</dbReference>
<dbReference type="InterPro" id="IPR034001">
    <property type="entry name" value="ABCG_PDR_1"/>
</dbReference>
<evidence type="ECO:0000256" key="8">
    <source>
        <dbReference type="ARBA" id="ARBA00023136"/>
    </source>
</evidence>
<dbReference type="Pfam" id="PF00005">
    <property type="entry name" value="ABC_tran"/>
    <property type="match status" value="2"/>
</dbReference>
<dbReference type="InterPro" id="IPR013525">
    <property type="entry name" value="ABC2_TM"/>
</dbReference>
<keyword evidence="8 10" id="KW-0472">Membrane</keyword>
<comment type="subcellular location">
    <subcellularLocation>
        <location evidence="1">Membrane</location>
        <topology evidence="1">Multi-pass membrane protein</topology>
    </subcellularLocation>
</comment>
<dbReference type="InterPro" id="IPR010929">
    <property type="entry name" value="PDR_CDR_ABC"/>
</dbReference>
<dbReference type="GO" id="GO:0016020">
    <property type="term" value="C:membrane"/>
    <property type="evidence" value="ECO:0007669"/>
    <property type="project" value="UniProtKB-SubCell"/>
</dbReference>
<feature type="transmembrane region" description="Helical" evidence="10">
    <location>
        <begin position="1275"/>
        <end position="1295"/>
    </location>
</feature>
<reference evidence="12 13" key="1">
    <citation type="journal article" date="2021" name="Nat. Commun.">
        <title>Genetic determinants of endophytism in the Arabidopsis root mycobiome.</title>
        <authorList>
            <person name="Mesny F."/>
            <person name="Miyauchi S."/>
            <person name="Thiergart T."/>
            <person name="Pickel B."/>
            <person name="Atanasova L."/>
            <person name="Karlsson M."/>
            <person name="Huettel B."/>
            <person name="Barry K.W."/>
            <person name="Haridas S."/>
            <person name="Chen C."/>
            <person name="Bauer D."/>
            <person name="Andreopoulos W."/>
            <person name="Pangilinan J."/>
            <person name="LaButti K."/>
            <person name="Riley R."/>
            <person name="Lipzen A."/>
            <person name="Clum A."/>
            <person name="Drula E."/>
            <person name="Henrissat B."/>
            <person name="Kohler A."/>
            <person name="Grigoriev I.V."/>
            <person name="Martin F.M."/>
            <person name="Hacquard S."/>
        </authorList>
    </citation>
    <scope>NUCLEOTIDE SEQUENCE [LARGE SCALE GENOMIC DNA]</scope>
    <source>
        <strain evidence="12 13">MPI-CAGE-CH-0241</strain>
    </source>
</reference>
<keyword evidence="7 10" id="KW-1133">Transmembrane helix</keyword>
<dbReference type="InterPro" id="IPR029481">
    <property type="entry name" value="ABC_trans_N"/>
</dbReference>
<feature type="compositionally biased region" description="Basic and acidic residues" evidence="9">
    <location>
        <begin position="1"/>
        <end position="17"/>
    </location>
</feature>
<feature type="transmembrane region" description="Helical" evidence="10">
    <location>
        <begin position="1223"/>
        <end position="1254"/>
    </location>
</feature>
<dbReference type="Pfam" id="PF01061">
    <property type="entry name" value="ABC2_membrane"/>
    <property type="match status" value="2"/>
</dbReference>
<dbReference type="EMBL" id="JAGPYM010000003">
    <property type="protein sequence ID" value="KAH6897462.1"/>
    <property type="molecule type" value="Genomic_DNA"/>
</dbReference>
<evidence type="ECO:0000256" key="9">
    <source>
        <dbReference type="SAM" id="MobiDB-lite"/>
    </source>
</evidence>
<dbReference type="GO" id="GO:0016887">
    <property type="term" value="F:ATP hydrolysis activity"/>
    <property type="evidence" value="ECO:0007669"/>
    <property type="project" value="InterPro"/>
</dbReference>
<feature type="region of interest" description="Disordered" evidence="9">
    <location>
        <begin position="1"/>
        <end position="23"/>
    </location>
</feature>
<dbReference type="PROSITE" id="PS50893">
    <property type="entry name" value="ABC_TRANSPORTER_2"/>
    <property type="match status" value="2"/>
</dbReference>
<dbReference type="InterPro" id="IPR034003">
    <property type="entry name" value="ABCG_PDR_2"/>
</dbReference>
<evidence type="ECO:0000256" key="4">
    <source>
        <dbReference type="ARBA" id="ARBA00022692"/>
    </source>
</evidence>
<proteinExistence type="inferred from homology"/>
<keyword evidence="4 10" id="KW-0812">Transmembrane</keyword>
<feature type="transmembrane region" description="Helical" evidence="10">
    <location>
        <begin position="1301"/>
        <end position="1320"/>
    </location>
</feature>
<dbReference type="InterPro" id="IPR027417">
    <property type="entry name" value="P-loop_NTPase"/>
</dbReference>
<evidence type="ECO:0000256" key="10">
    <source>
        <dbReference type="SAM" id="Phobius"/>
    </source>
</evidence>
<dbReference type="SUPFAM" id="SSF52540">
    <property type="entry name" value="P-loop containing nucleoside triphosphate hydrolases"/>
    <property type="match status" value="2"/>
</dbReference>
<evidence type="ECO:0000256" key="7">
    <source>
        <dbReference type="ARBA" id="ARBA00022989"/>
    </source>
</evidence>